<organism evidence="2 3">
    <name type="scientific">Hypholoma sublateritium (strain FD-334 SS-4)</name>
    <dbReference type="NCBI Taxonomy" id="945553"/>
    <lineage>
        <taxon>Eukaryota</taxon>
        <taxon>Fungi</taxon>
        <taxon>Dikarya</taxon>
        <taxon>Basidiomycota</taxon>
        <taxon>Agaricomycotina</taxon>
        <taxon>Agaricomycetes</taxon>
        <taxon>Agaricomycetidae</taxon>
        <taxon>Agaricales</taxon>
        <taxon>Agaricineae</taxon>
        <taxon>Strophariaceae</taxon>
        <taxon>Hypholoma</taxon>
    </lineage>
</organism>
<name>A0A0D2NQE7_HYPSF</name>
<gene>
    <name evidence="2" type="ORF">HYPSUDRAFT_217860</name>
</gene>
<accession>A0A0D2NQE7</accession>
<reference evidence="3" key="1">
    <citation type="submission" date="2014-04" db="EMBL/GenBank/DDBJ databases">
        <title>Evolutionary Origins and Diversification of the Mycorrhizal Mutualists.</title>
        <authorList>
            <consortium name="DOE Joint Genome Institute"/>
            <consortium name="Mycorrhizal Genomics Consortium"/>
            <person name="Kohler A."/>
            <person name="Kuo A."/>
            <person name="Nagy L.G."/>
            <person name="Floudas D."/>
            <person name="Copeland A."/>
            <person name="Barry K.W."/>
            <person name="Cichocki N."/>
            <person name="Veneault-Fourrey C."/>
            <person name="LaButti K."/>
            <person name="Lindquist E.A."/>
            <person name="Lipzen A."/>
            <person name="Lundell T."/>
            <person name="Morin E."/>
            <person name="Murat C."/>
            <person name="Riley R."/>
            <person name="Ohm R."/>
            <person name="Sun H."/>
            <person name="Tunlid A."/>
            <person name="Henrissat B."/>
            <person name="Grigoriev I.V."/>
            <person name="Hibbett D.S."/>
            <person name="Martin F."/>
        </authorList>
    </citation>
    <scope>NUCLEOTIDE SEQUENCE [LARGE SCALE GENOMIC DNA]</scope>
    <source>
        <strain evidence="3">FD-334 SS-4</strain>
    </source>
</reference>
<dbReference type="EMBL" id="KN817582">
    <property type="protein sequence ID" value="KJA19006.1"/>
    <property type="molecule type" value="Genomic_DNA"/>
</dbReference>
<evidence type="ECO:0000313" key="3">
    <source>
        <dbReference type="Proteomes" id="UP000054270"/>
    </source>
</evidence>
<protein>
    <submittedName>
        <fullName evidence="2">Uncharacterized protein</fullName>
    </submittedName>
</protein>
<proteinExistence type="predicted"/>
<dbReference type="Proteomes" id="UP000054270">
    <property type="component" value="Unassembled WGS sequence"/>
</dbReference>
<dbReference type="AlphaFoldDB" id="A0A0D2NQE7"/>
<feature type="region of interest" description="Disordered" evidence="1">
    <location>
        <begin position="115"/>
        <end position="144"/>
    </location>
</feature>
<evidence type="ECO:0000313" key="2">
    <source>
        <dbReference type="EMBL" id="KJA19006.1"/>
    </source>
</evidence>
<evidence type="ECO:0000256" key="1">
    <source>
        <dbReference type="SAM" id="MobiDB-lite"/>
    </source>
</evidence>
<keyword evidence="3" id="KW-1185">Reference proteome</keyword>
<sequence length="287" mass="31212">MVITDDHQYTSGYTAYNSFSACAQALRSRAEDLSSPRLRARSLPATDPIGNCCPRPSSSPTCAPLVPRLIISTFSKPIVSSPFPSFPGAGLPQGTLRSVWRHDTLRSCGANCVTDSGVQDRSASPSSPPRLPAPYFTASRERRAPTPSMLPAALSFGHSTTARVAETSPTPLKSPGGANPAVDLPPKCGRSHLIDPYVADSQPGRPPPEQMHGFDDSAGALRHALAHHRWQRARSDAHGGWYRRPRAPIRWRLQLYMVNTPGRRRGVRRRVTDRMARAAQTLPPTVS</sequence>